<sequence>CYLSSLHTDIRNLQSLCRTVVYTKMLIMCVLHNDIELSKKKKRFIKTLIIKILQIFYFIEKLKMKHFIYLTIIR</sequence>
<comment type="caution">
    <text evidence="1">The sequence shown here is derived from an EMBL/GenBank/DDBJ whole genome shotgun (WGS) entry which is preliminary data.</text>
</comment>
<feature type="non-terminal residue" evidence="1">
    <location>
        <position position="1"/>
    </location>
</feature>
<dbReference type="Proteomes" id="UP000284614">
    <property type="component" value="Unassembled WGS sequence"/>
</dbReference>
<protein>
    <submittedName>
        <fullName evidence="1">Uncharacterized protein</fullName>
    </submittedName>
</protein>
<reference evidence="1 2" key="1">
    <citation type="submission" date="2018-08" db="EMBL/GenBank/DDBJ databases">
        <title>A genome reference for cultivated species of the human gut microbiota.</title>
        <authorList>
            <person name="Zou Y."/>
            <person name="Xue W."/>
            <person name="Luo G."/>
        </authorList>
    </citation>
    <scope>NUCLEOTIDE SEQUENCE [LARGE SCALE GENOMIC DNA]</scope>
    <source>
        <strain evidence="1 2">OF01-1</strain>
    </source>
</reference>
<proteinExistence type="predicted"/>
<evidence type="ECO:0000313" key="2">
    <source>
        <dbReference type="Proteomes" id="UP000284614"/>
    </source>
</evidence>
<dbReference type="AlphaFoldDB" id="A0A413JRG2"/>
<evidence type="ECO:0000313" key="1">
    <source>
        <dbReference type="EMBL" id="RGY63702.1"/>
    </source>
</evidence>
<organism evidence="1 2">
    <name type="scientific">Bacteroides fragilis</name>
    <dbReference type="NCBI Taxonomy" id="817"/>
    <lineage>
        <taxon>Bacteria</taxon>
        <taxon>Pseudomonadati</taxon>
        <taxon>Bacteroidota</taxon>
        <taxon>Bacteroidia</taxon>
        <taxon>Bacteroidales</taxon>
        <taxon>Bacteroidaceae</taxon>
        <taxon>Bacteroides</taxon>
    </lineage>
</organism>
<gene>
    <name evidence="1" type="ORF">DXA27_22790</name>
</gene>
<dbReference type="EMBL" id="QSDG01000040">
    <property type="protein sequence ID" value="RGY63702.1"/>
    <property type="molecule type" value="Genomic_DNA"/>
</dbReference>
<accession>A0A413JRG2</accession>
<name>A0A413JRG2_BACFG</name>